<proteinExistence type="inferred from homology"/>
<evidence type="ECO:0000256" key="1">
    <source>
        <dbReference type="ARBA" id="ARBA00006346"/>
    </source>
</evidence>
<comment type="function">
    <text evidence="16">Plays a major role in the induction and maintenance of cellular transformation. E6 associates with host UBE3A/E6-AP ubiquitin-protein ligase and modulates its activity. Protects host keratinocytes from apoptosis by mediating the degradation of host BAK1. May also inhibit host immune response.</text>
</comment>
<dbReference type="GO" id="GO:0008270">
    <property type="term" value="F:zinc ion binding"/>
    <property type="evidence" value="ECO:0007669"/>
    <property type="project" value="UniProtKB-KW"/>
</dbReference>
<evidence type="ECO:0000256" key="2">
    <source>
        <dbReference type="ARBA" id="ARBA00022518"/>
    </source>
</evidence>
<evidence type="ECO:0000256" key="3">
    <source>
        <dbReference type="ARBA" id="ARBA00022562"/>
    </source>
</evidence>
<feature type="zinc finger region" evidence="16">
    <location>
        <begin position="24"/>
        <end position="60"/>
    </location>
</feature>
<dbReference type="GO" id="GO:0006355">
    <property type="term" value="P:regulation of DNA-templated transcription"/>
    <property type="evidence" value="ECO:0007669"/>
    <property type="project" value="UniProtKB-UniRule"/>
</dbReference>
<dbReference type="GO" id="GO:0039502">
    <property type="term" value="P:symbiont-mediated suppression of host type I interferon-mediated signaling pathway"/>
    <property type="evidence" value="ECO:0007669"/>
    <property type="project" value="UniProtKB-UniRule"/>
</dbReference>
<keyword evidence="2 16" id="KW-0244">Early protein</keyword>
<evidence type="ECO:0000256" key="17">
    <source>
        <dbReference type="RuleBase" id="RU363123"/>
    </source>
</evidence>
<dbReference type="InterPro" id="IPR038575">
    <property type="entry name" value="E6_sf"/>
</dbReference>
<name>A0A385PNV2_9PAPI</name>
<evidence type="ECO:0000256" key="12">
    <source>
        <dbReference type="ARBA" id="ARBA00023163"/>
    </source>
</evidence>
<dbReference type="HAMAP" id="MF_04006">
    <property type="entry name" value="HPV_E6"/>
    <property type="match status" value="1"/>
</dbReference>
<comment type="subcellular location">
    <subcellularLocation>
        <location evidence="16 17">Host cytoplasm</location>
    </subcellularLocation>
    <subcellularLocation>
        <location evidence="16 17">Host nucleus</location>
    </subcellularLocation>
</comment>
<keyword evidence="10 16" id="KW-0238">DNA-binding</keyword>
<comment type="similarity">
    <text evidence="1 16 17">Belongs to the papillomaviridae E6 protein family.</text>
</comment>
<keyword evidence="11 16" id="KW-0010">Activator</keyword>
<keyword evidence="9 16" id="KW-0805">Transcription regulation</keyword>
<accession>A0A385PNV2</accession>
<keyword evidence="14 16" id="KW-0899">Viral immunoevasion</keyword>
<gene>
    <name evidence="16" type="primary">E6</name>
</gene>
<keyword evidence="13 16" id="KW-1035">Host cytoplasm</keyword>
<comment type="caution">
    <text evidence="16">Lacks conserved residue(s) required for the propagation of feature annotation.</text>
</comment>
<keyword evidence="12 16" id="KW-0804">Transcription</keyword>
<keyword evidence="8 16" id="KW-0862">Zinc</keyword>
<sequence length="136" mass="15898">MELKTVQDLRNHLGIPTEDVLLACNFCKRFLTFVELLDFDTKTLNLIWKEGHAYGCCHSCAKAVAKIEFDHFYEKTVVGREIETECRSLLCCIVVRCQFCLRLLDLLEKLNICGYQENFYKVRGGWKGVCRYCREI</sequence>
<comment type="subunit">
    <text evidence="16">Forms homodimers. Interacts with ubiquitin-protein ligase UBE3A/E6-AP; this interaction stimulates UBE3A ubiquitin activity. Interacts with host BAK1.</text>
</comment>
<dbReference type="GO" id="GO:0042025">
    <property type="term" value="C:host cell nucleus"/>
    <property type="evidence" value="ECO:0007669"/>
    <property type="project" value="UniProtKB-SubCell"/>
</dbReference>
<evidence type="ECO:0000256" key="5">
    <source>
        <dbReference type="ARBA" id="ARBA00022632"/>
    </source>
</evidence>
<dbReference type="InterPro" id="IPR001334">
    <property type="entry name" value="E6"/>
</dbReference>
<evidence type="ECO:0000256" key="11">
    <source>
        <dbReference type="ARBA" id="ARBA00023159"/>
    </source>
</evidence>
<dbReference type="GO" id="GO:0052170">
    <property type="term" value="P:symbiont-mediated suppression of host innate immune response"/>
    <property type="evidence" value="ECO:0007669"/>
    <property type="project" value="UniProtKB-KW"/>
</dbReference>
<evidence type="ECO:0000256" key="16">
    <source>
        <dbReference type="HAMAP-Rule" id="MF_04006"/>
    </source>
</evidence>
<dbReference type="Pfam" id="PF00518">
    <property type="entry name" value="E6"/>
    <property type="match status" value="1"/>
</dbReference>
<feature type="zinc finger region" evidence="16">
    <location>
        <begin position="97"/>
        <end position="133"/>
    </location>
</feature>
<reference evidence="18" key="1">
    <citation type="journal article" date="2018" name="Nat. Med.">
        <title>Expanded skin virome in DOCK8-deficient patients.</title>
        <authorList>
            <consortium name="NISC Comparative Sequencing Program"/>
            <person name="Tirosh O."/>
            <person name="Conlan S."/>
            <person name="Deming C."/>
            <person name="Lee-Lin S.Q."/>
            <person name="Huang X."/>
            <person name="Su H.C."/>
            <person name="Freeman A.F."/>
            <person name="Segre J.A."/>
            <person name="Kong H.H."/>
        </authorList>
    </citation>
    <scope>NUCLEOTIDE SEQUENCE</scope>
    <source>
        <strain evidence="18">HPV-mSK_209</strain>
    </source>
</reference>
<evidence type="ECO:0000256" key="6">
    <source>
        <dbReference type="ARBA" id="ARBA00022723"/>
    </source>
</evidence>
<protein>
    <recommendedName>
        <fullName evidence="16 17">Protein E6</fullName>
    </recommendedName>
</protein>
<evidence type="ECO:0000256" key="7">
    <source>
        <dbReference type="ARBA" id="ARBA00022771"/>
    </source>
</evidence>
<evidence type="ECO:0000256" key="4">
    <source>
        <dbReference type="ARBA" id="ARBA00022581"/>
    </source>
</evidence>
<keyword evidence="15 16" id="KW-1119">Modulation of host cell apoptosis by virus</keyword>
<evidence type="ECO:0000256" key="8">
    <source>
        <dbReference type="ARBA" id="ARBA00022833"/>
    </source>
</evidence>
<evidence type="ECO:0000313" key="18">
    <source>
        <dbReference type="EMBL" id="AYA94906.1"/>
    </source>
</evidence>
<evidence type="ECO:0000256" key="13">
    <source>
        <dbReference type="ARBA" id="ARBA00023200"/>
    </source>
</evidence>
<keyword evidence="4 16" id="KW-0945">Host-virus interaction</keyword>
<keyword evidence="7 16" id="KW-0863">Zinc-finger</keyword>
<dbReference type="EMBL" id="MH777350">
    <property type="protein sequence ID" value="AYA94906.1"/>
    <property type="molecule type" value="Genomic_DNA"/>
</dbReference>
<dbReference type="GO" id="GO:0006351">
    <property type="term" value="P:DNA-templated transcription"/>
    <property type="evidence" value="ECO:0007669"/>
    <property type="project" value="UniProtKB-UniRule"/>
</dbReference>
<evidence type="ECO:0000256" key="9">
    <source>
        <dbReference type="ARBA" id="ARBA00023015"/>
    </source>
</evidence>
<keyword evidence="3 16" id="KW-1048">Host nucleus</keyword>
<dbReference type="SUPFAM" id="SSF161229">
    <property type="entry name" value="E6 C-terminal domain-like"/>
    <property type="match status" value="2"/>
</dbReference>
<dbReference type="Gene3D" id="3.30.240.40">
    <property type="entry name" value="E6 early regulatory protein"/>
    <property type="match status" value="2"/>
</dbReference>
<evidence type="ECO:0000256" key="15">
    <source>
        <dbReference type="ARBA" id="ARBA00023323"/>
    </source>
</evidence>
<dbReference type="GO" id="GO:0052150">
    <property type="term" value="P:symbiont-mediated perturbation of host apoptosis"/>
    <property type="evidence" value="ECO:0007669"/>
    <property type="project" value="UniProtKB-KW"/>
</dbReference>
<keyword evidence="6 16" id="KW-0479">Metal-binding</keyword>
<evidence type="ECO:0000256" key="14">
    <source>
        <dbReference type="ARBA" id="ARBA00023280"/>
    </source>
</evidence>
<evidence type="ECO:0000256" key="10">
    <source>
        <dbReference type="ARBA" id="ARBA00023125"/>
    </source>
</evidence>
<organism evidence="18">
    <name type="scientific">Human papillomavirus</name>
    <dbReference type="NCBI Taxonomy" id="10566"/>
    <lineage>
        <taxon>Viruses</taxon>
        <taxon>Monodnaviria</taxon>
        <taxon>Shotokuvirae</taxon>
        <taxon>Cossaviricota</taxon>
        <taxon>Papovaviricetes</taxon>
        <taxon>Zurhausenvirales</taxon>
        <taxon>Papillomaviridae</taxon>
    </lineage>
</organism>
<dbReference type="GO" id="GO:0030430">
    <property type="term" value="C:host cell cytoplasm"/>
    <property type="evidence" value="ECO:0007669"/>
    <property type="project" value="UniProtKB-SubCell"/>
</dbReference>
<dbReference type="GO" id="GO:0039648">
    <property type="term" value="P:symbiont-mediated perturbation of host ubiquitin-like protein modification"/>
    <property type="evidence" value="ECO:0007669"/>
    <property type="project" value="UniProtKB-UniRule"/>
</dbReference>
<dbReference type="GO" id="GO:0003677">
    <property type="term" value="F:DNA binding"/>
    <property type="evidence" value="ECO:0007669"/>
    <property type="project" value="UniProtKB-UniRule"/>
</dbReference>
<keyword evidence="5 16" id="KW-1090">Inhibition of host innate immune response by virus</keyword>